<dbReference type="InterPro" id="IPR041698">
    <property type="entry name" value="Methyltransf_25"/>
</dbReference>
<proteinExistence type="predicted"/>
<dbReference type="GO" id="GO:0032259">
    <property type="term" value="P:methylation"/>
    <property type="evidence" value="ECO:0007669"/>
    <property type="project" value="UniProtKB-KW"/>
</dbReference>
<reference evidence="3" key="2">
    <citation type="journal article" date="2021" name="Int. J. Syst. Evol. Microbiol.">
        <title>Bradyrhizobium septentrionale sp. nov. (sv. septentrionale) and Bradyrhizobium quebecense sp. nov. (sv. septentrionale) associated with legumes native to Canada possess rearranged symbiosis genes and numerous insertion sequences.</title>
        <authorList>
            <person name="Bromfield E.S.P."/>
            <person name="Cloutier S."/>
        </authorList>
    </citation>
    <scope>NUCLEOTIDE SEQUENCE</scope>
    <source>
        <strain evidence="3">5S5</strain>
    </source>
</reference>
<sequence>MKILGRYMGKLGEIEILESERTGDRLYREGELFQSESSASGESRLPYVKMMEAFLSNAKGVLLLGCGGGNLATMLARQGKSVTIVDHDPVSFDLARRFFGLPGYIPCVCADFKEYLLAETRSFDGIAVDVGGPGFCFEEQFNPATCHSITALLKPSGRAILNMLVATDFDVAPDLIGGDLSEGHMTSWIFDQPGCLNRNVLIACPPRRRQAANRRYMATLSRTVGGSLALRRPRRPSCDSRPVVVGIACTS</sequence>
<dbReference type="CDD" id="cd02440">
    <property type="entry name" value="AdoMet_MTases"/>
    <property type="match status" value="1"/>
</dbReference>
<gene>
    <name evidence="2" type="ORF">HAP48_032140</name>
    <name evidence="3" type="ORF">WDK88_14010</name>
</gene>
<dbReference type="AlphaFoldDB" id="A0A974A2N4"/>
<keyword evidence="2" id="KW-0489">Methyltransferase</keyword>
<organism evidence="2">
    <name type="scientific">Bradyrhizobium septentrionale</name>
    <dbReference type="NCBI Taxonomy" id="1404411"/>
    <lineage>
        <taxon>Bacteria</taxon>
        <taxon>Pseudomonadati</taxon>
        <taxon>Pseudomonadota</taxon>
        <taxon>Alphaproteobacteria</taxon>
        <taxon>Hyphomicrobiales</taxon>
        <taxon>Nitrobacteraceae</taxon>
        <taxon>Bradyrhizobium</taxon>
    </lineage>
</organism>
<reference evidence="3" key="3">
    <citation type="submission" date="2024-03" db="EMBL/GenBank/DDBJ databases">
        <authorList>
            <person name="Bromfield E.S.P."/>
            <person name="Cloutier S."/>
        </authorList>
    </citation>
    <scope>NUCLEOTIDE SEQUENCE</scope>
    <source>
        <strain evidence="3">5S5</strain>
    </source>
</reference>
<reference evidence="2" key="1">
    <citation type="submission" date="2020-06" db="EMBL/GenBank/DDBJ databases">
        <title>Whole Genome Sequence of Bradyrhizobium sp. Strain 1S1.</title>
        <authorList>
            <person name="Bromfield E.S.P."/>
            <person name="Cloutier S."/>
        </authorList>
    </citation>
    <scope>NUCLEOTIDE SEQUENCE [LARGE SCALE GENOMIC DNA]</scope>
    <source>
        <strain evidence="2">1S1</strain>
    </source>
</reference>
<evidence type="ECO:0000313" key="4">
    <source>
        <dbReference type="Proteomes" id="UP001432046"/>
    </source>
</evidence>
<dbReference type="EMBL" id="JAAOLE020000001">
    <property type="protein sequence ID" value="NVI47531.1"/>
    <property type="molecule type" value="Genomic_DNA"/>
</dbReference>
<dbReference type="InterPro" id="IPR029063">
    <property type="entry name" value="SAM-dependent_MTases_sf"/>
</dbReference>
<protein>
    <submittedName>
        <fullName evidence="2">Methyltransferase domain-containing protein</fullName>
    </submittedName>
</protein>
<feature type="domain" description="Methyltransferase" evidence="1">
    <location>
        <begin position="61"/>
        <end position="157"/>
    </location>
</feature>
<evidence type="ECO:0000313" key="3">
    <source>
        <dbReference type="EMBL" id="WXC82609.1"/>
    </source>
</evidence>
<evidence type="ECO:0000313" key="2">
    <source>
        <dbReference type="EMBL" id="NVI47531.1"/>
    </source>
</evidence>
<dbReference type="RefSeq" id="WP_166208132.1">
    <property type="nucleotide sequence ID" value="NZ_CP088285.1"/>
</dbReference>
<dbReference type="SUPFAM" id="SSF53335">
    <property type="entry name" value="S-adenosyl-L-methionine-dependent methyltransferases"/>
    <property type="match status" value="1"/>
</dbReference>
<dbReference type="EMBL" id="CP147711">
    <property type="protein sequence ID" value="WXC82609.1"/>
    <property type="molecule type" value="Genomic_DNA"/>
</dbReference>
<dbReference type="GO" id="GO:0008168">
    <property type="term" value="F:methyltransferase activity"/>
    <property type="evidence" value="ECO:0007669"/>
    <property type="project" value="UniProtKB-KW"/>
</dbReference>
<keyword evidence="2" id="KW-0808">Transferase</keyword>
<keyword evidence="4" id="KW-1185">Reference proteome</keyword>
<name>A0A974A2N4_9BRAD</name>
<dbReference type="Proteomes" id="UP001432046">
    <property type="component" value="Chromosome"/>
</dbReference>
<evidence type="ECO:0000259" key="1">
    <source>
        <dbReference type="Pfam" id="PF13649"/>
    </source>
</evidence>
<dbReference type="Pfam" id="PF13649">
    <property type="entry name" value="Methyltransf_25"/>
    <property type="match status" value="1"/>
</dbReference>
<accession>A0A974A2N4</accession>
<dbReference type="Gene3D" id="3.40.50.150">
    <property type="entry name" value="Vaccinia Virus protein VP39"/>
    <property type="match status" value="1"/>
</dbReference>